<dbReference type="Pfam" id="PF02045">
    <property type="entry name" value="CBFB_NFYA"/>
    <property type="match status" value="1"/>
</dbReference>
<dbReference type="PROSITE" id="PS00686">
    <property type="entry name" value="NFYA_HAP2_1"/>
    <property type="match status" value="1"/>
</dbReference>
<keyword evidence="10" id="KW-1185">Reference proteome</keyword>
<comment type="subcellular location">
    <subcellularLocation>
        <location evidence="1 7">Nucleus</location>
    </subcellularLocation>
</comment>
<feature type="compositionally biased region" description="Polar residues" evidence="8">
    <location>
        <begin position="158"/>
        <end position="185"/>
    </location>
</feature>
<dbReference type="GO" id="GO:0003700">
    <property type="term" value="F:DNA-binding transcription factor activity"/>
    <property type="evidence" value="ECO:0007669"/>
    <property type="project" value="UniProtKB-UniRule"/>
</dbReference>
<feature type="region of interest" description="Disordered" evidence="8">
    <location>
        <begin position="434"/>
        <end position="470"/>
    </location>
</feature>
<evidence type="ECO:0000256" key="6">
    <source>
        <dbReference type="ARBA" id="ARBA00023242"/>
    </source>
</evidence>
<evidence type="ECO:0000256" key="3">
    <source>
        <dbReference type="ARBA" id="ARBA00023125"/>
    </source>
</evidence>
<dbReference type="InterPro" id="IPR001289">
    <property type="entry name" value="NFYA"/>
</dbReference>
<evidence type="ECO:0000256" key="4">
    <source>
        <dbReference type="ARBA" id="ARBA00023159"/>
    </source>
</evidence>
<dbReference type="AlphaFoldDB" id="A0A8W8N488"/>
<dbReference type="SMART" id="SM00521">
    <property type="entry name" value="CBF"/>
    <property type="match status" value="1"/>
</dbReference>
<dbReference type="PRINTS" id="PR00616">
    <property type="entry name" value="CCAATSUBUNTB"/>
</dbReference>
<sequence>MEDYYHYYVEDKFVLNKDSFQFEIDFDENKKELVRVRKDNVIDSFFKPYRMCMDYLSDSQNSSRLYLQQQSQHHQNQFRNYQGHCQSAPFLHAMEDLKISYYDDHQRLRLPVSSHSQNNCIMRQSESPVSHRNSQSSSCPVSPISSCGSPRSSHFPEQISSPQHYDNMSHLPTSNSAYHSNQQGFSHPAFPRNQMHSTDNNYSHFEHQQRGRGHVTRINSPNNDNSIVSPSTPYHQNSSSPHQAYSGVPRSSYLQNGGLVGNSYTRASQLYPPHPALPPTSGCSRQTFPSPPHPCAISQEDSGNQHSPIMSCQEQLPNSHESGNQRILPHTDLQQYPDGYPMSPHQQVMVLNGENLHPVPCQFPMTDVLEEEPLYVNAKQYHRILKRRQARAKLEAQGKIPKERKKYLHESRHRHAMNRCRGEGGRFFSTMSKEIKTEPDDAIKQEPKDYEELGGIDSAYDNPLNNGSMG</sequence>
<dbReference type="PANTHER" id="PTHR12632">
    <property type="entry name" value="TRANSCRIPTION FACTOR NF-Y ALPHA-RELATED"/>
    <property type="match status" value="1"/>
</dbReference>
<keyword evidence="4" id="KW-0010">Activator</keyword>
<organism evidence="9 10">
    <name type="scientific">Magallana gigas</name>
    <name type="common">Pacific oyster</name>
    <name type="synonym">Crassostrea gigas</name>
    <dbReference type="NCBI Taxonomy" id="29159"/>
    <lineage>
        <taxon>Eukaryota</taxon>
        <taxon>Metazoa</taxon>
        <taxon>Spiralia</taxon>
        <taxon>Lophotrochozoa</taxon>
        <taxon>Mollusca</taxon>
        <taxon>Bivalvia</taxon>
        <taxon>Autobranchia</taxon>
        <taxon>Pteriomorphia</taxon>
        <taxon>Ostreida</taxon>
        <taxon>Ostreoidea</taxon>
        <taxon>Ostreidae</taxon>
        <taxon>Magallana</taxon>
    </lineage>
</organism>
<feature type="compositionally biased region" description="Polar residues" evidence="8">
    <location>
        <begin position="217"/>
        <end position="243"/>
    </location>
</feature>
<proteinExistence type="inferred from homology"/>
<feature type="compositionally biased region" description="Low complexity" evidence="8">
    <location>
        <begin position="134"/>
        <end position="153"/>
    </location>
</feature>
<reference evidence="9" key="1">
    <citation type="submission" date="2022-08" db="UniProtKB">
        <authorList>
            <consortium name="EnsemblMetazoa"/>
        </authorList>
    </citation>
    <scope>IDENTIFICATION</scope>
    <source>
        <strain evidence="9">05x7-T-G4-1.051#20</strain>
    </source>
</reference>
<evidence type="ECO:0000256" key="7">
    <source>
        <dbReference type="RuleBase" id="RU367155"/>
    </source>
</evidence>
<keyword evidence="5 7" id="KW-0804">Transcription</keyword>
<feature type="compositionally biased region" description="Basic and acidic residues" evidence="8">
    <location>
        <begin position="434"/>
        <end position="451"/>
    </location>
</feature>
<dbReference type="InterPro" id="IPR018362">
    <property type="entry name" value="CCAAT-binding_factor_CS"/>
</dbReference>
<comment type="subunit">
    <text evidence="7">Heterotrimer.</text>
</comment>
<dbReference type="Gene3D" id="6.10.250.2430">
    <property type="match status" value="1"/>
</dbReference>
<protein>
    <recommendedName>
        <fullName evidence="7">Nuclear transcription factor Y subunit</fullName>
    </recommendedName>
</protein>
<evidence type="ECO:0000313" key="9">
    <source>
        <dbReference type="EnsemblMetazoa" id="G4581.3:cds"/>
    </source>
</evidence>
<name>A0A8W8N488_MAGGI</name>
<feature type="compositionally biased region" description="Polar residues" evidence="8">
    <location>
        <begin position="123"/>
        <end position="133"/>
    </location>
</feature>
<dbReference type="PROSITE" id="PS51152">
    <property type="entry name" value="NFYA_HAP2_2"/>
    <property type="match status" value="1"/>
</dbReference>
<evidence type="ECO:0000256" key="1">
    <source>
        <dbReference type="ARBA" id="ARBA00004123"/>
    </source>
</evidence>
<evidence type="ECO:0000256" key="8">
    <source>
        <dbReference type="SAM" id="MobiDB-lite"/>
    </source>
</evidence>
<comment type="similarity">
    <text evidence="7">Belongs to the NFYA/HAP2 subunit family.</text>
</comment>
<comment type="function">
    <text evidence="7">Component of the sequence-specific heterotrimeric transcription factor (NF-Y) which specifically recognizes a 5'-CCAAT-3' box motif found in the promoters of its target genes.</text>
</comment>
<dbReference type="Proteomes" id="UP000005408">
    <property type="component" value="Unassembled WGS sequence"/>
</dbReference>
<feature type="region of interest" description="Disordered" evidence="8">
    <location>
        <begin position="123"/>
        <end position="325"/>
    </location>
</feature>
<dbReference type="GO" id="GO:0003677">
    <property type="term" value="F:DNA binding"/>
    <property type="evidence" value="ECO:0007669"/>
    <property type="project" value="UniProtKB-KW"/>
</dbReference>
<evidence type="ECO:0000256" key="2">
    <source>
        <dbReference type="ARBA" id="ARBA00023015"/>
    </source>
</evidence>
<feature type="compositionally biased region" description="Polar residues" evidence="8">
    <location>
        <begin position="299"/>
        <end position="325"/>
    </location>
</feature>
<keyword evidence="3 7" id="KW-0238">DNA-binding</keyword>
<dbReference type="EnsemblMetazoa" id="G4581.3">
    <property type="protein sequence ID" value="G4581.3:cds"/>
    <property type="gene ID" value="G4581"/>
</dbReference>
<dbReference type="GO" id="GO:0016602">
    <property type="term" value="C:CCAAT-binding factor complex"/>
    <property type="evidence" value="ECO:0007669"/>
    <property type="project" value="InterPro"/>
</dbReference>
<keyword evidence="2 7" id="KW-0805">Transcription regulation</keyword>
<evidence type="ECO:0000313" key="10">
    <source>
        <dbReference type="Proteomes" id="UP000005408"/>
    </source>
</evidence>
<feature type="compositionally biased region" description="Polar residues" evidence="8">
    <location>
        <begin position="194"/>
        <end position="203"/>
    </location>
</feature>
<keyword evidence="6 7" id="KW-0539">Nucleus</keyword>
<accession>A0A8W8N488</accession>
<evidence type="ECO:0000256" key="5">
    <source>
        <dbReference type="ARBA" id="ARBA00023163"/>
    </source>
</evidence>